<dbReference type="Gene3D" id="3.40.50.1000">
    <property type="entry name" value="HAD superfamily/HAD-like"/>
    <property type="match status" value="1"/>
</dbReference>
<dbReference type="EMBL" id="CP070608">
    <property type="protein sequence ID" value="QSE97385.1"/>
    <property type="molecule type" value="Genomic_DNA"/>
</dbReference>
<dbReference type="KEGG" id="fuv:JR347_17665"/>
<evidence type="ECO:0000256" key="2">
    <source>
        <dbReference type="SAM" id="SignalP"/>
    </source>
</evidence>
<dbReference type="PIRSF" id="PIRSF019271">
    <property type="entry name" value="Acid_Ptase_C"/>
    <property type="match status" value="1"/>
</dbReference>
<dbReference type="InterPro" id="IPR006423">
    <property type="entry name" value="Lipo_e_P4"/>
</dbReference>
<gene>
    <name evidence="3" type="ORF">JR347_17665</name>
</gene>
<dbReference type="Pfam" id="PF03767">
    <property type="entry name" value="Acid_phosphat_B"/>
    <property type="match status" value="1"/>
</dbReference>
<proteinExistence type="predicted"/>
<dbReference type="Proteomes" id="UP000662783">
    <property type="component" value="Chromosome"/>
</dbReference>
<dbReference type="PANTHER" id="PTHR31284">
    <property type="entry name" value="ACID PHOSPHATASE-LIKE PROTEIN"/>
    <property type="match status" value="1"/>
</dbReference>
<dbReference type="SFLD" id="SFLDG01125">
    <property type="entry name" value="C1.1:_Acid_Phosphatase_Like"/>
    <property type="match status" value="1"/>
</dbReference>
<evidence type="ECO:0000313" key="4">
    <source>
        <dbReference type="Proteomes" id="UP000662783"/>
    </source>
</evidence>
<organism evidence="3 4">
    <name type="scientific">Fulvivirga lutea</name>
    <dbReference type="NCBI Taxonomy" id="2810512"/>
    <lineage>
        <taxon>Bacteria</taxon>
        <taxon>Pseudomonadati</taxon>
        <taxon>Bacteroidota</taxon>
        <taxon>Cytophagia</taxon>
        <taxon>Cytophagales</taxon>
        <taxon>Fulvivirgaceae</taxon>
        <taxon>Fulvivirga</taxon>
    </lineage>
</organism>
<keyword evidence="1 2" id="KW-0732">Signal</keyword>
<reference evidence="3" key="1">
    <citation type="submission" date="2021-02" db="EMBL/GenBank/DDBJ databases">
        <title>Fulvivirga sp. S481 isolated from sea water.</title>
        <authorList>
            <person name="Bae S.S."/>
            <person name="Baek K."/>
        </authorList>
    </citation>
    <scope>NUCLEOTIDE SEQUENCE</scope>
    <source>
        <strain evidence="3">S481</strain>
    </source>
</reference>
<feature type="signal peptide" evidence="2">
    <location>
        <begin position="1"/>
        <end position="19"/>
    </location>
</feature>
<dbReference type="SUPFAM" id="SSF56784">
    <property type="entry name" value="HAD-like"/>
    <property type="match status" value="1"/>
</dbReference>
<protein>
    <submittedName>
        <fullName evidence="3">5'-nucleotidase, lipoprotein e(P4) family</fullName>
    </submittedName>
</protein>
<name>A0A974WJM7_9BACT</name>
<dbReference type="AlphaFoldDB" id="A0A974WJM7"/>
<dbReference type="RefSeq" id="WP_205721896.1">
    <property type="nucleotide sequence ID" value="NZ_CP070608.1"/>
</dbReference>
<evidence type="ECO:0000313" key="3">
    <source>
        <dbReference type="EMBL" id="QSE97385.1"/>
    </source>
</evidence>
<dbReference type="GO" id="GO:0009279">
    <property type="term" value="C:cell outer membrane"/>
    <property type="evidence" value="ECO:0007669"/>
    <property type="project" value="InterPro"/>
</dbReference>
<keyword evidence="4" id="KW-1185">Reference proteome</keyword>
<evidence type="ECO:0000256" key="1">
    <source>
        <dbReference type="ARBA" id="ARBA00022729"/>
    </source>
</evidence>
<accession>A0A974WJM7</accession>
<dbReference type="PANTHER" id="PTHR31284:SF10">
    <property type="entry name" value="ACID PHOSPHATASE-LIKE PROTEIN"/>
    <property type="match status" value="1"/>
</dbReference>
<dbReference type="InterPro" id="IPR005519">
    <property type="entry name" value="Acid_phosphat_B-like"/>
</dbReference>
<dbReference type="NCBIfam" id="TIGR01533">
    <property type="entry name" value="lipo_e_P4"/>
    <property type="match status" value="1"/>
</dbReference>
<feature type="chain" id="PRO_5037974540" evidence="2">
    <location>
        <begin position="20"/>
        <end position="263"/>
    </location>
</feature>
<sequence length="263" mass="30672">MKKQILFTLLIAVSFSCFGQSKTSEKAQMSDQLTMSVLWYQQSAEMRQAYYQAYNYAKMLVDNKLETIKTKRPTAVILDIDETVLDNSPYEVLLIDSGWTYNNKTWKQWTDQARAEALPGALDFVKYAKDKGVEVFYISNRNVDELEATVENLKAIGFPNAEEKFIQLKEETSDKTERRKNVTDRYEVLVYVGDNLTDYSEAFGDREADMGKKLVDEKRHELLNNFVMLPNPMYGEWEKAIYDNDYSKSDSMKLELRKEKLIR</sequence>
<keyword evidence="3" id="KW-0449">Lipoprotein</keyword>
<dbReference type="PROSITE" id="PS51257">
    <property type="entry name" value="PROKAR_LIPOPROTEIN"/>
    <property type="match status" value="1"/>
</dbReference>
<dbReference type="SFLD" id="SFLDS00003">
    <property type="entry name" value="Haloacid_Dehalogenase"/>
    <property type="match status" value="1"/>
</dbReference>
<dbReference type="InterPro" id="IPR023214">
    <property type="entry name" value="HAD_sf"/>
</dbReference>
<dbReference type="InterPro" id="IPR036412">
    <property type="entry name" value="HAD-like_sf"/>
</dbReference>